<reference evidence="1 2" key="1">
    <citation type="submission" date="2016-10" db="EMBL/GenBank/DDBJ databases">
        <authorList>
            <person name="de Groot N.N."/>
        </authorList>
    </citation>
    <scope>NUCLEOTIDE SEQUENCE [LARGE SCALE GENOMIC DNA]</scope>
    <source>
        <strain evidence="1 2">DSM 18684</strain>
    </source>
</reference>
<dbReference type="AlphaFoldDB" id="A0A1I2Z571"/>
<dbReference type="Proteomes" id="UP000199666">
    <property type="component" value="Unassembled WGS sequence"/>
</dbReference>
<dbReference type="EMBL" id="FOPP01000009">
    <property type="protein sequence ID" value="SFH33012.1"/>
    <property type="molecule type" value="Genomic_DNA"/>
</dbReference>
<dbReference type="InterPro" id="IPR014942">
    <property type="entry name" value="AbiEii"/>
</dbReference>
<evidence type="ECO:0000313" key="1">
    <source>
        <dbReference type="EMBL" id="SFH33012.1"/>
    </source>
</evidence>
<keyword evidence="1" id="KW-0808">Transferase</keyword>
<proteinExistence type="predicted"/>
<name>A0A1I2Z571_9SPHI</name>
<dbReference type="RefSeq" id="WP_090995753.1">
    <property type="nucleotide sequence ID" value="NZ_FOPP01000009.1"/>
</dbReference>
<accession>A0A1I2Z571</accession>
<evidence type="ECO:0000313" key="2">
    <source>
        <dbReference type="Proteomes" id="UP000199666"/>
    </source>
</evidence>
<dbReference type="Gene3D" id="3.10.450.620">
    <property type="entry name" value="JHP933, nucleotidyltransferase-like core domain"/>
    <property type="match status" value="1"/>
</dbReference>
<keyword evidence="2" id="KW-1185">Reference proteome</keyword>
<sequence>MIPQAYITAWRKKAPWQEDFQVEQDLVIERALMAIYGDQYLKERLAFRGGTALHKLYLSPAARYSEDIDLVQITAEPFGPVMDKLRDVLSFLGDKPIRKQKQHNNTMVYRFDSEGGIPLRLKVEVNCREHHTFYGIQEVKYVMESEWYTGEVLIPSYQLAELLGTKMRALYQRRKGRDLFDMWFAMKQGNVDPNAIIGAWNFYMNEEDNSVTQKEFLENMEKKILDQDFLGDMVGLLRPGLSYKITDAYKFVKKELLEKI</sequence>
<organism evidence="1 2">
    <name type="scientific">Pedobacter insulae</name>
    <dbReference type="NCBI Taxonomy" id="414048"/>
    <lineage>
        <taxon>Bacteria</taxon>
        <taxon>Pseudomonadati</taxon>
        <taxon>Bacteroidota</taxon>
        <taxon>Sphingobacteriia</taxon>
        <taxon>Sphingobacteriales</taxon>
        <taxon>Sphingobacteriaceae</taxon>
        <taxon>Pedobacter</taxon>
    </lineage>
</organism>
<dbReference type="Pfam" id="PF08843">
    <property type="entry name" value="AbiEii"/>
    <property type="match status" value="1"/>
</dbReference>
<dbReference type="STRING" id="414048.SAMN04489864_1094"/>
<dbReference type="GO" id="GO:0016740">
    <property type="term" value="F:transferase activity"/>
    <property type="evidence" value="ECO:0007669"/>
    <property type="project" value="UniProtKB-KW"/>
</dbReference>
<dbReference type="OrthoDB" id="1550603at2"/>
<protein>
    <submittedName>
        <fullName evidence="1">Nucleotidyl transferase AbiEii toxin, Type IV TA system</fullName>
    </submittedName>
</protein>
<gene>
    <name evidence="1" type="ORF">SAMN04489864_1094</name>
</gene>